<accession>A0A9P6YD14</accession>
<organism evidence="2 3">
    <name type="scientific">Rhizopus oryzae</name>
    <name type="common">Mucormycosis agent</name>
    <name type="synonym">Rhizopus arrhizus var. delemar</name>
    <dbReference type="NCBI Taxonomy" id="64495"/>
    <lineage>
        <taxon>Eukaryota</taxon>
        <taxon>Fungi</taxon>
        <taxon>Fungi incertae sedis</taxon>
        <taxon>Mucoromycota</taxon>
        <taxon>Mucoromycotina</taxon>
        <taxon>Mucoromycetes</taxon>
        <taxon>Mucorales</taxon>
        <taxon>Mucorineae</taxon>
        <taxon>Rhizopodaceae</taxon>
        <taxon>Rhizopus</taxon>
    </lineage>
</organism>
<feature type="region of interest" description="Disordered" evidence="1">
    <location>
        <begin position="77"/>
        <end position="105"/>
    </location>
</feature>
<dbReference type="OrthoDB" id="2289621at2759"/>
<feature type="compositionally biased region" description="Low complexity" evidence="1">
    <location>
        <begin position="82"/>
        <end position="94"/>
    </location>
</feature>
<comment type="caution">
    <text evidence="2">The sequence shown here is derived from an EMBL/GenBank/DDBJ whole genome shotgun (WGS) entry which is preliminary data.</text>
</comment>
<proteinExistence type="predicted"/>
<sequence length="156" mass="17905">MKPCCNNRNLTFTLSEINPNNTAAKIETWLRSLCLSEPSEHFKILKDKQYGFLHFSSRENACRFFKKYGNNWNRQPISYDIPSHPQAPNSSAPNSPEPTPLTSNPPVISNRAKIILLEADIDGLQSKIHEHEAVIHRLRAETCLKEGQIKQRKIHF</sequence>
<evidence type="ECO:0000256" key="1">
    <source>
        <dbReference type="SAM" id="MobiDB-lite"/>
    </source>
</evidence>
<gene>
    <name evidence="2" type="ORF">G6F51_005516</name>
</gene>
<evidence type="ECO:0000313" key="3">
    <source>
        <dbReference type="Proteomes" id="UP000717996"/>
    </source>
</evidence>
<reference evidence="2" key="1">
    <citation type="journal article" date="2020" name="Microb. Genom.">
        <title>Genetic diversity of clinical and environmental Mucorales isolates obtained from an investigation of mucormycosis cases among solid organ transplant recipients.</title>
        <authorList>
            <person name="Nguyen M.H."/>
            <person name="Kaul D."/>
            <person name="Muto C."/>
            <person name="Cheng S.J."/>
            <person name="Richter R.A."/>
            <person name="Bruno V.M."/>
            <person name="Liu G."/>
            <person name="Beyhan S."/>
            <person name="Sundermann A.J."/>
            <person name="Mounaud S."/>
            <person name="Pasculle A.W."/>
            <person name="Nierman W.C."/>
            <person name="Driscoll E."/>
            <person name="Cumbie R."/>
            <person name="Clancy C.J."/>
            <person name="Dupont C.L."/>
        </authorList>
    </citation>
    <scope>NUCLEOTIDE SEQUENCE</scope>
    <source>
        <strain evidence="2">GL16</strain>
    </source>
</reference>
<evidence type="ECO:0000313" key="2">
    <source>
        <dbReference type="EMBL" id="KAG1545359.1"/>
    </source>
</evidence>
<protein>
    <submittedName>
        <fullName evidence="2">Uncharacterized protein</fullName>
    </submittedName>
</protein>
<name>A0A9P6YD14_RHIOR</name>
<dbReference type="EMBL" id="JAANIT010000681">
    <property type="protein sequence ID" value="KAG1545359.1"/>
    <property type="molecule type" value="Genomic_DNA"/>
</dbReference>
<dbReference type="AlphaFoldDB" id="A0A9P6YD14"/>
<dbReference type="Proteomes" id="UP000717996">
    <property type="component" value="Unassembled WGS sequence"/>
</dbReference>